<evidence type="ECO:0000259" key="4">
    <source>
        <dbReference type="Pfam" id="PF10145"/>
    </source>
</evidence>
<evidence type="ECO:0000256" key="3">
    <source>
        <dbReference type="SAM" id="Phobius"/>
    </source>
</evidence>
<dbReference type="eggNOG" id="COG5412">
    <property type="taxonomic scope" value="Bacteria"/>
</dbReference>
<keyword evidence="3" id="KW-1133">Transmembrane helix</keyword>
<keyword evidence="3" id="KW-0812">Transmembrane</keyword>
<protein>
    <submittedName>
        <fullName evidence="5">Putative phage tail protein</fullName>
    </submittedName>
</protein>
<dbReference type="InterPro" id="IPR010090">
    <property type="entry name" value="Phage_tape_meas"/>
</dbReference>
<evidence type="ECO:0000313" key="5">
    <source>
        <dbReference type="EMBL" id="CCC73327.1"/>
    </source>
</evidence>
<gene>
    <name evidence="5" type="ORF">MELS_1105</name>
</gene>
<feature type="transmembrane region" description="Helical" evidence="3">
    <location>
        <begin position="565"/>
        <end position="591"/>
    </location>
</feature>
<dbReference type="HOGENOM" id="CLU_015765_0_0_9"/>
<dbReference type="EMBL" id="HE576794">
    <property type="protein sequence ID" value="CCC73327.1"/>
    <property type="molecule type" value="Genomic_DNA"/>
</dbReference>
<keyword evidence="3" id="KW-0472">Membrane</keyword>
<dbReference type="PANTHER" id="PTHR37813">
    <property type="entry name" value="FELS-2 PROPHAGE PROTEIN"/>
    <property type="match status" value="1"/>
</dbReference>
<dbReference type="NCBIfam" id="TIGR01760">
    <property type="entry name" value="tape_meas_TP901"/>
    <property type="match status" value="1"/>
</dbReference>
<dbReference type="KEGG" id="med:MELS_1105"/>
<feature type="transmembrane region" description="Helical" evidence="3">
    <location>
        <begin position="451"/>
        <end position="474"/>
    </location>
</feature>
<dbReference type="PANTHER" id="PTHR37813:SF1">
    <property type="entry name" value="FELS-2 PROPHAGE PROTEIN"/>
    <property type="match status" value="1"/>
</dbReference>
<dbReference type="RefSeq" id="WP_014016061.1">
    <property type="nucleotide sequence ID" value="NC_015873.1"/>
</dbReference>
<keyword evidence="6" id="KW-1185">Reference proteome</keyword>
<dbReference type="AlphaFoldDB" id="G0VPE9"/>
<dbReference type="eggNOG" id="COG5283">
    <property type="taxonomic scope" value="Bacteria"/>
</dbReference>
<keyword evidence="2" id="KW-0175">Coiled coil</keyword>
<accession>G0VPE9</accession>
<feature type="coiled-coil region" evidence="2">
    <location>
        <begin position="23"/>
        <end position="106"/>
    </location>
</feature>
<proteinExistence type="predicted"/>
<evidence type="ECO:0000256" key="2">
    <source>
        <dbReference type="SAM" id="Coils"/>
    </source>
</evidence>
<sequence length="902" mass="94734">MSRVMELAIAIKGRLDGSVASSMQRAIAESKELKTQIKAANDAMRSAQRAASAEQRATGQVSVASYRQIAALQARINDLTQRRSDILDAQARKQKAQAAFDSAKSNLAGTAMKTAVLAAPLVGATKAAMEFESEMAEIRKVVDFDTPEQFKQMGQDILDLSTKMPMAASGIAKIVAAGGQAGIAKEDLLEFAQDAVKMGVAFDLTADQAGDMMAKWRSAFKLNQQDVMALADKINYLGNTTAASAPLISDVVTRIGPLGEIGGLASGEIAALGASMIETGTQSDVAATGIKNLILGMAAGEGATKSQAAAFQQLGFDAVDMAKRMRTDAKGAIMDVFRAIQSLPEYQQAGVLSDLFGKESIEAIAPLLTNLDKLQSKFEAVNDATKYGGAVDSEYAARCETTANQMYLFKNSMTAVAIEIGSALLPAINSILRSIVPVVVAFANWAKEHQVLIQTIVALAASFAGVLLAARSILAIRAGFRMLKETADMFFTVNKNGETVLRGSATASKLFHAGLNGLGAAFRAAATGARALAMALMANPIIAIVAVIIAVVAAIIYFWNTNEQFRAAVIAIWNNIVSFGMSLFSALAAFFTGVWNGLVTIATAVWNGMMTVATMAVSVIMGIISAFGAFFAGVWNGLVTIATAVWSGMMTVATMTVSVIIGIISAFGAFFAGVWNGCLAIASAVWDAISSFVSAAASVIEGIISALVDYISGAWDSAVAAVQSFASSVIDAIGQAVDWAMDKWSSLVNALSHPIDTAINIAQNITRTISEATSGGDDVSENARGGIYQRGAFLTTFAEDSAEAAIPLDGSARAISLWQQAGTALGVMPKTPQRMSAGTAKAPSYSNSSITLNFRPTINVQGGGDVADVVRQALEEQARQFQRELPKMLDRVSAGRRRLSYE</sequence>
<organism evidence="5 6">
    <name type="scientific">Megasphaera elsdenii DSM 20460</name>
    <dbReference type="NCBI Taxonomy" id="1064535"/>
    <lineage>
        <taxon>Bacteria</taxon>
        <taxon>Bacillati</taxon>
        <taxon>Bacillota</taxon>
        <taxon>Negativicutes</taxon>
        <taxon>Veillonellales</taxon>
        <taxon>Veillonellaceae</taxon>
        <taxon>Megasphaera</taxon>
    </lineage>
</organism>
<dbReference type="STRING" id="1064535.MELS_1105"/>
<name>G0VPE9_MEGEL</name>
<feature type="transmembrane region" description="Helical" evidence="3">
    <location>
        <begin position="659"/>
        <end position="682"/>
    </location>
</feature>
<feature type="transmembrane region" description="Helical" evidence="3">
    <location>
        <begin position="532"/>
        <end position="559"/>
    </location>
</feature>
<dbReference type="Proteomes" id="UP000010111">
    <property type="component" value="Chromosome"/>
</dbReference>
<dbReference type="Pfam" id="PF10145">
    <property type="entry name" value="PhageMin_Tail"/>
    <property type="match status" value="1"/>
</dbReference>
<evidence type="ECO:0000313" key="6">
    <source>
        <dbReference type="Proteomes" id="UP000010111"/>
    </source>
</evidence>
<evidence type="ECO:0000256" key="1">
    <source>
        <dbReference type="ARBA" id="ARBA00022612"/>
    </source>
</evidence>
<feature type="transmembrane region" description="Helical" evidence="3">
    <location>
        <begin position="688"/>
        <end position="708"/>
    </location>
</feature>
<keyword evidence="1" id="KW-1188">Viral release from host cell</keyword>
<reference evidence="5 6" key="1">
    <citation type="journal article" date="2011" name="J. Bacteriol.">
        <title>Genome Sequence of the Ruminal Bacterium Megasphaera elsdenii.</title>
        <authorList>
            <person name="Marx H."/>
            <person name="Graf A.B."/>
            <person name="Tatto N."/>
            <person name="Thallinger G.G."/>
            <person name="Mattanovich D."/>
            <person name="Sauer M."/>
        </authorList>
    </citation>
    <scope>NUCLEOTIDE SEQUENCE [LARGE SCALE GENOMIC DNA]</scope>
    <source>
        <strain evidence="5 6">DSM 20460</strain>
    </source>
</reference>
<feature type="domain" description="Phage tail tape measure protein" evidence="4">
    <location>
        <begin position="155"/>
        <end position="357"/>
    </location>
</feature>